<dbReference type="InterPro" id="IPR001163">
    <property type="entry name" value="Sm_dom_euk/arc"/>
</dbReference>
<dbReference type="GO" id="GO:0046540">
    <property type="term" value="C:U4/U6 x U5 tri-snRNP complex"/>
    <property type="evidence" value="ECO:0007669"/>
    <property type="project" value="TreeGrafter"/>
</dbReference>
<dbReference type="PROSITE" id="PS52002">
    <property type="entry name" value="SM"/>
    <property type="match status" value="1"/>
</dbReference>
<dbReference type="GO" id="GO:0071013">
    <property type="term" value="C:catalytic step 2 spliceosome"/>
    <property type="evidence" value="ECO:0007669"/>
    <property type="project" value="TreeGrafter"/>
</dbReference>
<evidence type="ECO:0000256" key="1">
    <source>
        <dbReference type="ARBA" id="ARBA00004123"/>
    </source>
</evidence>
<keyword evidence="13" id="KW-1185">Reference proteome</keyword>
<dbReference type="PANTHER" id="PTHR10701:SF0">
    <property type="entry name" value="SMALL NUCLEAR RIBONUCLEOPROTEIN-ASSOCIATED PROTEIN B"/>
    <property type="match status" value="1"/>
</dbReference>
<evidence type="ECO:0000256" key="5">
    <source>
        <dbReference type="ARBA" id="ARBA00022664"/>
    </source>
</evidence>
<dbReference type="GO" id="GO:0070990">
    <property type="term" value="F:snRNP binding"/>
    <property type="evidence" value="ECO:0007669"/>
    <property type="project" value="TreeGrafter"/>
</dbReference>
<keyword evidence="8" id="KW-0539">Nucleus</keyword>
<name>A0AAV5RP70_STABA</name>
<comment type="caution">
    <text evidence="12">The sequence shown here is derived from an EMBL/GenBank/DDBJ whole genome shotgun (WGS) entry which is preliminary data.</text>
</comment>
<dbReference type="GO" id="GO:0000398">
    <property type="term" value="P:mRNA splicing, via spliceosome"/>
    <property type="evidence" value="ECO:0007669"/>
    <property type="project" value="TreeGrafter"/>
</dbReference>
<evidence type="ECO:0000259" key="11">
    <source>
        <dbReference type="PROSITE" id="PS52002"/>
    </source>
</evidence>
<dbReference type="GO" id="GO:0005682">
    <property type="term" value="C:U5 snRNP"/>
    <property type="evidence" value="ECO:0007669"/>
    <property type="project" value="TreeGrafter"/>
</dbReference>
<keyword evidence="9" id="KW-0687">Ribonucleoprotein</keyword>
<evidence type="ECO:0000256" key="9">
    <source>
        <dbReference type="ARBA" id="ARBA00023274"/>
    </source>
</evidence>
<evidence type="ECO:0000256" key="7">
    <source>
        <dbReference type="ARBA" id="ARBA00023187"/>
    </source>
</evidence>
<keyword evidence="5" id="KW-0507">mRNA processing</keyword>
<proteinExistence type="inferred from homology"/>
<dbReference type="GO" id="GO:0005685">
    <property type="term" value="C:U1 snRNP"/>
    <property type="evidence" value="ECO:0007669"/>
    <property type="project" value="TreeGrafter"/>
</dbReference>
<dbReference type="SUPFAM" id="SSF50182">
    <property type="entry name" value="Sm-like ribonucleoproteins"/>
    <property type="match status" value="1"/>
</dbReference>
<dbReference type="GO" id="GO:0005686">
    <property type="term" value="C:U2 snRNP"/>
    <property type="evidence" value="ECO:0007669"/>
    <property type="project" value="TreeGrafter"/>
</dbReference>
<evidence type="ECO:0000256" key="2">
    <source>
        <dbReference type="ARBA" id="ARBA00004496"/>
    </source>
</evidence>
<protein>
    <recommendedName>
        <fullName evidence="10">Sm protein B</fullName>
    </recommendedName>
</protein>
<dbReference type="InterPro" id="IPR047575">
    <property type="entry name" value="Sm"/>
</dbReference>
<evidence type="ECO:0000256" key="8">
    <source>
        <dbReference type="ARBA" id="ARBA00023242"/>
    </source>
</evidence>
<dbReference type="Pfam" id="PF01423">
    <property type="entry name" value="LSM"/>
    <property type="match status" value="1"/>
</dbReference>
<dbReference type="SMART" id="SM00651">
    <property type="entry name" value="Sm"/>
    <property type="match status" value="1"/>
</dbReference>
<accession>A0AAV5RP70</accession>
<dbReference type="InterPro" id="IPR010920">
    <property type="entry name" value="LSM_dom_sf"/>
</dbReference>
<reference evidence="12 13" key="1">
    <citation type="journal article" date="2023" name="Elife">
        <title>Identification of key yeast species and microbe-microbe interactions impacting larval growth of Drosophila in the wild.</title>
        <authorList>
            <person name="Mure A."/>
            <person name="Sugiura Y."/>
            <person name="Maeda R."/>
            <person name="Honda K."/>
            <person name="Sakurai N."/>
            <person name="Takahashi Y."/>
            <person name="Watada M."/>
            <person name="Katoh T."/>
            <person name="Gotoh A."/>
            <person name="Gotoh Y."/>
            <person name="Taniguchi I."/>
            <person name="Nakamura K."/>
            <person name="Hayashi T."/>
            <person name="Katayama T."/>
            <person name="Uemura T."/>
            <person name="Hattori Y."/>
        </authorList>
    </citation>
    <scope>NUCLEOTIDE SEQUENCE [LARGE SCALE GENOMIC DNA]</scope>
    <source>
        <strain evidence="12 13">SB-73</strain>
    </source>
</reference>
<dbReference type="Proteomes" id="UP001362899">
    <property type="component" value="Unassembled WGS sequence"/>
</dbReference>
<dbReference type="GO" id="GO:0005737">
    <property type="term" value="C:cytoplasm"/>
    <property type="evidence" value="ECO:0007669"/>
    <property type="project" value="UniProtKB-SubCell"/>
</dbReference>
<comment type="similarity">
    <text evidence="3">Belongs to the snRNP SmB/SmN family.</text>
</comment>
<keyword evidence="7" id="KW-0508">mRNA splicing</keyword>
<gene>
    <name evidence="12" type="ORF">DASB73_043270</name>
</gene>
<dbReference type="InterPro" id="IPR050914">
    <property type="entry name" value="snRNP_SmB/NAA38-like"/>
</dbReference>
<keyword evidence="4" id="KW-0963">Cytoplasm</keyword>
<evidence type="ECO:0000313" key="13">
    <source>
        <dbReference type="Proteomes" id="UP001362899"/>
    </source>
</evidence>
<organism evidence="12 13">
    <name type="scientific">Starmerella bacillaris</name>
    <name type="common">Yeast</name>
    <name type="synonym">Candida zemplinina</name>
    <dbReference type="NCBI Taxonomy" id="1247836"/>
    <lineage>
        <taxon>Eukaryota</taxon>
        <taxon>Fungi</taxon>
        <taxon>Dikarya</taxon>
        <taxon>Ascomycota</taxon>
        <taxon>Saccharomycotina</taxon>
        <taxon>Dipodascomycetes</taxon>
        <taxon>Dipodascales</taxon>
        <taxon>Trichomonascaceae</taxon>
        <taxon>Starmerella</taxon>
    </lineage>
</organism>
<evidence type="ECO:0000256" key="10">
    <source>
        <dbReference type="ARBA" id="ARBA00041355"/>
    </source>
</evidence>
<dbReference type="GO" id="GO:0005687">
    <property type="term" value="C:U4 snRNP"/>
    <property type="evidence" value="ECO:0007669"/>
    <property type="project" value="TreeGrafter"/>
</dbReference>
<evidence type="ECO:0000256" key="4">
    <source>
        <dbReference type="ARBA" id="ARBA00022490"/>
    </source>
</evidence>
<dbReference type="GO" id="GO:0003723">
    <property type="term" value="F:RNA binding"/>
    <property type="evidence" value="ECO:0007669"/>
    <property type="project" value="UniProtKB-KW"/>
</dbReference>
<dbReference type="PANTHER" id="PTHR10701">
    <property type="entry name" value="SMALL NUCLEAR RIBONUCLEOPROTEIN-ASSOCIATED PROTEIN B AND N"/>
    <property type="match status" value="1"/>
</dbReference>
<evidence type="ECO:0000313" key="12">
    <source>
        <dbReference type="EMBL" id="GMM53364.1"/>
    </source>
</evidence>
<dbReference type="GO" id="GO:0071004">
    <property type="term" value="C:U2-type prespliceosome"/>
    <property type="evidence" value="ECO:0007669"/>
    <property type="project" value="TreeGrafter"/>
</dbReference>
<dbReference type="AlphaFoldDB" id="A0AAV5RP70"/>
<keyword evidence="6" id="KW-0694">RNA-binding</keyword>
<evidence type="ECO:0000256" key="6">
    <source>
        <dbReference type="ARBA" id="ARBA00022884"/>
    </source>
</evidence>
<dbReference type="EMBL" id="BTGC01000008">
    <property type="protein sequence ID" value="GMM53364.1"/>
    <property type="molecule type" value="Genomic_DNA"/>
</dbReference>
<sequence length="94" mass="10672">MAPQKLEKLLQKQVRVIQDDGRHLVGNLKAFDGYMNLVLEETQEFRKSKKGESLQRPVGLVIVRGETIVSTILESSYSGDESKRKSKQPITMQL</sequence>
<dbReference type="Gene3D" id="2.30.30.100">
    <property type="match status" value="1"/>
</dbReference>
<evidence type="ECO:0000256" key="3">
    <source>
        <dbReference type="ARBA" id="ARBA00009123"/>
    </source>
</evidence>
<comment type="subcellular location">
    <subcellularLocation>
        <location evidence="2">Cytoplasm</location>
    </subcellularLocation>
    <subcellularLocation>
        <location evidence="1">Nucleus</location>
    </subcellularLocation>
</comment>
<feature type="domain" description="Sm" evidence="11">
    <location>
        <begin position="1"/>
        <end position="77"/>
    </location>
</feature>